<dbReference type="Pfam" id="PF10035">
    <property type="entry name" value="DUF2179"/>
    <property type="match status" value="1"/>
</dbReference>
<evidence type="ECO:0000259" key="7">
    <source>
        <dbReference type="Pfam" id="PF10035"/>
    </source>
</evidence>
<gene>
    <name evidence="8" type="ORF">FDT66_05535</name>
</gene>
<dbReference type="PANTHER" id="PTHR33545:SF3">
    <property type="entry name" value="UPF0750 MEMBRANE PROTEIN YQFU"/>
    <property type="match status" value="1"/>
</dbReference>
<evidence type="ECO:0000256" key="4">
    <source>
        <dbReference type="ARBA" id="ARBA00022989"/>
    </source>
</evidence>
<evidence type="ECO:0000256" key="6">
    <source>
        <dbReference type="SAM" id="Phobius"/>
    </source>
</evidence>
<comment type="subcellular location">
    <subcellularLocation>
        <location evidence="1">Cell membrane</location>
        <topology evidence="1">Multi-pass membrane protein</topology>
    </subcellularLocation>
</comment>
<feature type="transmembrane region" description="Helical" evidence="6">
    <location>
        <begin position="81"/>
        <end position="98"/>
    </location>
</feature>
<name>A0A5S3N8D2_9FLAO</name>
<keyword evidence="2" id="KW-1003">Cell membrane</keyword>
<protein>
    <submittedName>
        <fullName evidence="8">YitT family protein</fullName>
    </submittedName>
</protein>
<keyword evidence="3 6" id="KW-0812">Transmembrane</keyword>
<feature type="transmembrane region" description="Helical" evidence="6">
    <location>
        <begin position="154"/>
        <end position="180"/>
    </location>
</feature>
<keyword evidence="5 6" id="KW-0472">Membrane</keyword>
<evidence type="ECO:0000256" key="3">
    <source>
        <dbReference type="ARBA" id="ARBA00022692"/>
    </source>
</evidence>
<dbReference type="Pfam" id="PF02588">
    <property type="entry name" value="YitT_membrane"/>
    <property type="match status" value="1"/>
</dbReference>
<dbReference type="InterPro" id="IPR003740">
    <property type="entry name" value="YitT"/>
</dbReference>
<organism evidence="8 9">
    <name type="scientific">Polaribacter aestuariivivens</name>
    <dbReference type="NCBI Taxonomy" id="2304626"/>
    <lineage>
        <taxon>Bacteria</taxon>
        <taxon>Pseudomonadati</taxon>
        <taxon>Bacteroidota</taxon>
        <taxon>Flavobacteriia</taxon>
        <taxon>Flavobacteriales</taxon>
        <taxon>Flavobacteriaceae</taxon>
    </lineage>
</organism>
<evidence type="ECO:0000313" key="9">
    <source>
        <dbReference type="Proteomes" id="UP000307140"/>
    </source>
</evidence>
<reference evidence="8 9" key="1">
    <citation type="submission" date="2019-05" db="EMBL/GenBank/DDBJ databases">
        <title>Polaribacter aestuariivivens sp. nov., isolated from a tidal flat.</title>
        <authorList>
            <person name="Yoon J.-H."/>
        </authorList>
    </citation>
    <scope>NUCLEOTIDE SEQUENCE [LARGE SCALE GENOMIC DNA]</scope>
    <source>
        <strain evidence="8 9">DBTF-3</strain>
    </source>
</reference>
<dbReference type="AlphaFoldDB" id="A0A5S3N8D2"/>
<evidence type="ECO:0000256" key="1">
    <source>
        <dbReference type="ARBA" id="ARBA00004651"/>
    </source>
</evidence>
<evidence type="ECO:0000313" key="8">
    <source>
        <dbReference type="EMBL" id="TMM31427.1"/>
    </source>
</evidence>
<feature type="transmembrane region" description="Helical" evidence="6">
    <location>
        <begin position="110"/>
        <end position="127"/>
    </location>
</feature>
<comment type="caution">
    <text evidence="8">The sequence shown here is derived from an EMBL/GenBank/DDBJ whole genome shotgun (WGS) entry which is preliminary data.</text>
</comment>
<dbReference type="RefSeq" id="WP_138535153.1">
    <property type="nucleotide sequence ID" value="NZ_VANR01000002.1"/>
</dbReference>
<accession>A0A5S3N8D2</accession>
<dbReference type="PANTHER" id="PTHR33545">
    <property type="entry name" value="UPF0750 MEMBRANE PROTEIN YITT-RELATED"/>
    <property type="match status" value="1"/>
</dbReference>
<dbReference type="GO" id="GO:0005886">
    <property type="term" value="C:plasma membrane"/>
    <property type="evidence" value="ECO:0007669"/>
    <property type="project" value="UniProtKB-SubCell"/>
</dbReference>
<dbReference type="Gene3D" id="3.30.70.120">
    <property type="match status" value="1"/>
</dbReference>
<dbReference type="EMBL" id="VANR01000002">
    <property type="protein sequence ID" value="TMM31427.1"/>
    <property type="molecule type" value="Genomic_DNA"/>
</dbReference>
<feature type="transmembrane region" description="Helical" evidence="6">
    <location>
        <begin position="12"/>
        <end position="34"/>
    </location>
</feature>
<keyword evidence="9" id="KW-1185">Reference proteome</keyword>
<dbReference type="Proteomes" id="UP000307140">
    <property type="component" value="Unassembled WGS sequence"/>
</dbReference>
<proteinExistence type="predicted"/>
<evidence type="ECO:0000256" key="5">
    <source>
        <dbReference type="ARBA" id="ARBA00023136"/>
    </source>
</evidence>
<evidence type="ECO:0000256" key="2">
    <source>
        <dbReference type="ARBA" id="ARBA00022475"/>
    </source>
</evidence>
<sequence>MTEKNNRIIDYFFEYAQIFIGIVLASIGLKTFLLPNGFLDGGVTGIAILVKTQVNISMSILLVLFSIPFLILGYYTVSKRIVIKSIISILGLALFIHFENFQTVTDDKLLISIFGGLLVGSGIGIAIRNGSVLDGSEILGVYVNDKFGISIGKVILFFNIILFSITAFVISAEVALYSILTYIIASKVTDTVIEGFEDFIGVTIVSKKNDLIKIAILEELGTGLTLYKGSSGFGSQGEAENFDIIHSIINRIDIKKMYRLIHDIDKQAFIVEFDVNSVKGGVLRHYIDKKKNKKLKKFKDSVLANTKKQDL</sequence>
<dbReference type="PIRSF" id="PIRSF006483">
    <property type="entry name" value="Membrane_protein_YitT"/>
    <property type="match status" value="1"/>
</dbReference>
<dbReference type="OrthoDB" id="265478at2"/>
<dbReference type="InterPro" id="IPR015867">
    <property type="entry name" value="N-reg_PII/ATP_PRibTrfase_C"/>
</dbReference>
<feature type="domain" description="DUF2179" evidence="7">
    <location>
        <begin position="223"/>
        <end position="280"/>
    </location>
</feature>
<dbReference type="InterPro" id="IPR051461">
    <property type="entry name" value="UPF0750_membrane"/>
</dbReference>
<feature type="transmembrane region" description="Helical" evidence="6">
    <location>
        <begin position="54"/>
        <end position="74"/>
    </location>
</feature>
<keyword evidence="4 6" id="KW-1133">Transmembrane helix</keyword>
<dbReference type="InterPro" id="IPR019264">
    <property type="entry name" value="DUF2179"/>
</dbReference>